<dbReference type="SUPFAM" id="SSF56784">
    <property type="entry name" value="HAD-like"/>
    <property type="match status" value="1"/>
</dbReference>
<dbReference type="KEGG" id="blac:94349701"/>
<gene>
    <name evidence="3" type="ORF">CCR75_005956</name>
</gene>
<dbReference type="PANTHER" id="PTHR35134:SF2">
    <property type="entry name" value="NUCLEOTIDASE YQFW-RELATED"/>
    <property type="match status" value="1"/>
</dbReference>
<dbReference type="Pfam" id="PF01918">
    <property type="entry name" value="Alba"/>
    <property type="match status" value="1"/>
</dbReference>
<dbReference type="RefSeq" id="XP_067816254.1">
    <property type="nucleotide sequence ID" value="XM_067964030.1"/>
</dbReference>
<dbReference type="InterPro" id="IPR052419">
    <property type="entry name" value="5_3-deoxyribonucleotidase-like"/>
</dbReference>
<dbReference type="GO" id="GO:0009264">
    <property type="term" value="P:deoxyribonucleotide catabolic process"/>
    <property type="evidence" value="ECO:0007669"/>
    <property type="project" value="InterPro"/>
</dbReference>
<dbReference type="GO" id="GO:0008253">
    <property type="term" value="F:5'-nucleotidase activity"/>
    <property type="evidence" value="ECO:0007669"/>
    <property type="project" value="InterPro"/>
</dbReference>
<organism evidence="3 4">
    <name type="scientific">Bremia lactucae</name>
    <name type="common">Lettuce downy mildew</name>
    <dbReference type="NCBI Taxonomy" id="4779"/>
    <lineage>
        <taxon>Eukaryota</taxon>
        <taxon>Sar</taxon>
        <taxon>Stramenopiles</taxon>
        <taxon>Oomycota</taxon>
        <taxon>Peronosporomycetes</taxon>
        <taxon>Peronosporales</taxon>
        <taxon>Peronosporaceae</taxon>
        <taxon>Bremia</taxon>
    </lineage>
</organism>
<accession>A0A976FHC3</accession>
<evidence type="ECO:0000313" key="4">
    <source>
        <dbReference type="Proteomes" id="UP000294530"/>
    </source>
</evidence>
<keyword evidence="4" id="KW-1185">Reference proteome</keyword>
<protein>
    <recommendedName>
        <fullName evidence="2">DNA/RNA-binding protein Alba-like domain-containing protein</fullName>
    </recommendedName>
</protein>
<dbReference type="InterPro" id="IPR023214">
    <property type="entry name" value="HAD_sf"/>
</dbReference>
<dbReference type="Proteomes" id="UP000294530">
    <property type="component" value="Unassembled WGS sequence"/>
</dbReference>
<dbReference type="PANTHER" id="PTHR35134">
    <property type="entry name" value="NUCLEOTIDASE YQFW-RELATED"/>
    <property type="match status" value="1"/>
</dbReference>
<dbReference type="AlphaFoldDB" id="A0A976FHC3"/>
<dbReference type="GO" id="GO:0003676">
    <property type="term" value="F:nucleic acid binding"/>
    <property type="evidence" value="ECO:0007669"/>
    <property type="project" value="InterPro"/>
</dbReference>
<evidence type="ECO:0000259" key="2">
    <source>
        <dbReference type="Pfam" id="PF01918"/>
    </source>
</evidence>
<dbReference type="Pfam" id="PF06941">
    <property type="entry name" value="NT5C"/>
    <property type="match status" value="1"/>
</dbReference>
<feature type="domain" description="DNA/RNA-binding protein Alba-like" evidence="2">
    <location>
        <begin position="230"/>
        <end position="280"/>
    </location>
</feature>
<dbReference type="OrthoDB" id="10248475at2759"/>
<dbReference type="InterPro" id="IPR036882">
    <property type="entry name" value="Alba-like_dom_sf"/>
</dbReference>
<proteinExistence type="predicted"/>
<name>A0A976FHC3_BRELC</name>
<evidence type="ECO:0000313" key="3">
    <source>
        <dbReference type="EMBL" id="TDH66755.1"/>
    </source>
</evidence>
<dbReference type="Gene3D" id="3.40.50.1000">
    <property type="entry name" value="HAD superfamily/HAD-like"/>
    <property type="match status" value="1"/>
</dbReference>
<dbReference type="InterPro" id="IPR002775">
    <property type="entry name" value="DNA/RNA-bd_Alba-like"/>
</dbReference>
<dbReference type="GeneID" id="94349701"/>
<reference evidence="3 4" key="1">
    <citation type="journal article" date="2021" name="Genome Biol.">
        <title>AFLAP: assembly-free linkage analysis pipeline using k-mers from genome sequencing data.</title>
        <authorList>
            <person name="Fletcher K."/>
            <person name="Zhang L."/>
            <person name="Gil J."/>
            <person name="Han R."/>
            <person name="Cavanaugh K."/>
            <person name="Michelmore R."/>
        </authorList>
    </citation>
    <scope>NUCLEOTIDE SEQUENCE [LARGE SCALE GENOMIC DNA]</scope>
    <source>
        <strain evidence="3 4">SF5</strain>
    </source>
</reference>
<evidence type="ECO:0000256" key="1">
    <source>
        <dbReference type="PIRSR" id="PIRSR610708-1"/>
    </source>
</evidence>
<dbReference type="SUPFAM" id="SSF82704">
    <property type="entry name" value="AlbA-like"/>
    <property type="match status" value="1"/>
</dbReference>
<sequence>MAHYGRAGGDRMQIAVDVDHTLAKMMECAAEWHEEEHGAKIDVETVESSSWSSIWGENDAMAKTHQFYESRHFETGLAVVAGANEVLKPLRKYFALVAITDRPRVVEKQTREWLDHHFSGVFDKLAFVNEESSDRLISRKKLYDDFKVKIAVSSDAAIVEAAANVEYKVFIGSVPWSKKAVQVSSNVFQVTDWSAAKEVFAQLIEKLELEPIDKIFPGPRLSRYNEDLVTVSTRKPAVFYANIINSKFTQKQESIRLQASEAAITTAVQAAEILRSQNNAITTKISTRYALNRPKDRGGYRVPKLELVLNCVARKA</sequence>
<dbReference type="Gene3D" id="3.30.110.20">
    <property type="entry name" value="Alba-like domain"/>
    <property type="match status" value="1"/>
</dbReference>
<comment type="caution">
    <text evidence="3">The sequence shown here is derived from an EMBL/GenBank/DDBJ whole genome shotgun (WGS) entry which is preliminary data.</text>
</comment>
<feature type="active site" description="Nucleophile" evidence="1">
    <location>
        <position position="17"/>
    </location>
</feature>
<feature type="active site" description="Proton donor" evidence="1">
    <location>
        <position position="19"/>
    </location>
</feature>
<dbReference type="EMBL" id="SHOA02000014">
    <property type="protein sequence ID" value="TDH66755.1"/>
    <property type="molecule type" value="Genomic_DNA"/>
</dbReference>
<dbReference type="InterPro" id="IPR036412">
    <property type="entry name" value="HAD-like_sf"/>
</dbReference>
<dbReference type="InterPro" id="IPR010708">
    <property type="entry name" value="5'(3')-deoxyribonucleotidase"/>
</dbReference>